<dbReference type="AlphaFoldDB" id="A0A5A9N1X0"/>
<organism evidence="2 3">
    <name type="scientific">Triplophysa tibetana</name>
    <dbReference type="NCBI Taxonomy" id="1572043"/>
    <lineage>
        <taxon>Eukaryota</taxon>
        <taxon>Metazoa</taxon>
        <taxon>Chordata</taxon>
        <taxon>Craniata</taxon>
        <taxon>Vertebrata</taxon>
        <taxon>Euteleostomi</taxon>
        <taxon>Actinopterygii</taxon>
        <taxon>Neopterygii</taxon>
        <taxon>Teleostei</taxon>
        <taxon>Ostariophysi</taxon>
        <taxon>Cypriniformes</taxon>
        <taxon>Nemacheilidae</taxon>
        <taxon>Triplophysa</taxon>
    </lineage>
</organism>
<proteinExistence type="predicted"/>
<feature type="region of interest" description="Disordered" evidence="1">
    <location>
        <begin position="51"/>
        <end position="92"/>
    </location>
</feature>
<dbReference type="EMBL" id="SOYY01000024">
    <property type="protein sequence ID" value="KAA0703021.1"/>
    <property type="molecule type" value="Genomic_DNA"/>
</dbReference>
<gene>
    <name evidence="2" type="ORF">E1301_Tti010871</name>
</gene>
<dbReference type="Proteomes" id="UP000324632">
    <property type="component" value="Chromosome 24"/>
</dbReference>
<feature type="compositionally biased region" description="Basic and acidic residues" evidence="1">
    <location>
        <begin position="69"/>
        <end position="88"/>
    </location>
</feature>
<accession>A0A5A9N1X0</accession>
<sequence length="539" mass="61123">MRTLQKPRKNKPSKRQVNHRRFLHNMIHRKFAEIEAANHQLASALFSTDKSQSHLTAKPSETDCIPDQSDEHSKNAIDKSINTDKPEAPVEQQEDVCDLWTLDTLMETQLTDSRGTNPRTEKALNNKNRMEINTTSSIEKDTIFSFDRQQTSTDLESLTQMTGSVLEDSVSTWIGSIERMRTNTKPLITKCCDIKPQHTWNDVKELSPPSPVISLLSLDLCDLEIQMLIDADHAAQTQDSLQMDMMDNFDLYCSENQDVQIYDSKCKTAEWIVDDEERCLQNNNTRVNCLDLGCDMDNLTGSAGGFSPQEFEYDLEKNPMLGNSMSNLDQKGQDLNILGSQETQQILHPNQVNYYTSQSHIPEDHFSQFAPCMMTNRNDTGYLATALSSSDQMVDSIGSSHILDHQLDCQSNRIQFDNWEQQSEKSTYNSQILETYQHQTPQDTNMRDADKKLTHNRTGTGLQGTAMDGSCIESFYDKGESCSYSTFRGNRSNHNFEGVARSFPATIHKIHPTPIPTPPLEDDWLFSNIVAEGKSMTDN</sequence>
<name>A0A5A9N1X0_9TELE</name>
<reference evidence="2 3" key="1">
    <citation type="journal article" date="2019" name="Mol. Ecol. Resour.">
        <title>Chromosome-level genome assembly of Triplophysa tibetana, a fish adapted to the harsh high-altitude environment of the Tibetan Plateau.</title>
        <authorList>
            <person name="Yang X."/>
            <person name="Liu H."/>
            <person name="Ma Z."/>
            <person name="Zou Y."/>
            <person name="Zou M."/>
            <person name="Mao Y."/>
            <person name="Li X."/>
            <person name="Wang H."/>
            <person name="Chen T."/>
            <person name="Wang W."/>
            <person name="Yang R."/>
        </authorList>
    </citation>
    <scope>NUCLEOTIDE SEQUENCE [LARGE SCALE GENOMIC DNA]</scope>
    <source>
        <strain evidence="2">TTIB1903HZAU</strain>
        <tissue evidence="2">Muscle</tissue>
    </source>
</reference>
<evidence type="ECO:0000313" key="2">
    <source>
        <dbReference type="EMBL" id="KAA0703021.1"/>
    </source>
</evidence>
<comment type="caution">
    <text evidence="2">The sequence shown here is derived from an EMBL/GenBank/DDBJ whole genome shotgun (WGS) entry which is preliminary data.</text>
</comment>
<keyword evidence="3" id="KW-1185">Reference proteome</keyword>
<evidence type="ECO:0000256" key="1">
    <source>
        <dbReference type="SAM" id="MobiDB-lite"/>
    </source>
</evidence>
<evidence type="ECO:0000313" key="3">
    <source>
        <dbReference type="Proteomes" id="UP000324632"/>
    </source>
</evidence>
<protein>
    <submittedName>
        <fullName evidence="2">Uncharacterized protein</fullName>
    </submittedName>
</protein>